<evidence type="ECO:0000259" key="7">
    <source>
        <dbReference type="PROSITE" id="PS51372"/>
    </source>
</evidence>
<dbReference type="PROSITE" id="PS50045">
    <property type="entry name" value="SIGMA54_INTERACT_4"/>
    <property type="match status" value="1"/>
</dbReference>
<dbReference type="Pfam" id="PF00874">
    <property type="entry name" value="PRD"/>
    <property type="match status" value="2"/>
</dbReference>
<dbReference type="InterPro" id="IPR036634">
    <property type="entry name" value="PRD_sf"/>
</dbReference>
<dbReference type="PANTHER" id="PTHR32071">
    <property type="entry name" value="TRANSCRIPTIONAL REGULATORY PROTEIN"/>
    <property type="match status" value="1"/>
</dbReference>
<sequence>MRYTKDILLDYINDHSEDFNEGIITIDLANRLNMQRSNVSALLNTLTREGKLLKEETRPVKYWLASEKQQELSAFKYLVGNDNILKNIVSLSKASLVYPEHRLASLIVGSSGTGKSYLAQLMYRFATEEGILSGKEKFKKINCRHLILSDKKTAATQLSDLLNQASKDFVFIDHLEVLDLEARDIVLSKIDQQNRIFSLVCAMDYEADNGLYDFITSKFPVVLKLPSLSERSLSERLELITHFFKNEAARLGKDIHLNAEILRDLLLYNCENNIKELKKDIRIACATAYLRDFEVKTKNLTLYLQDFTANVRKGFIFYPDFRDEIEHLISQKFNYTFTAEGLSQSETSKRYDKSIYQVIDDRVLSLRNEGRSKNEVHTIVSEELDEQFKEIGKKNNLDKNALIKVVGEEFVTETEKFIQQCEILLNQKYSTDLLSAIVLHLWAAVERKFETPLPTLAASQSVTDYPELWQLACSFISYLNQTFAWQLREDEANSLTLLIAQFYEKEKSSNTVQVLIAMHGNATATSISRVVTSLIRTSSIYAYDLNLDKDLRVVYEELKFQILNIEQGKGILLLYDMGSIKTMAETISQETGIQIKAIEIPVTLVALESVRMIDGSVSLKELHQNVTALIEQGFHFNTHLYNRATHHQVILTLCVSGKGAALSMKDYIDKNLDTTNLDIIPMAGSDKIYLRKKIKEISQLHKIIAIVGTYNPKINGYRFISASQLYGSSTEQLAQLFYKDKVMSEGSMDYSEIYKYLKEQQPSINISRVKEVLPRVVRKIKKLEEGFTQSQEVGLFVHMACLISHLQQGRSYPELPNVDTIIAKHKRLYHQLREICFEIECEFEIEIPEAEYASMIRTIKEI</sequence>
<dbReference type="SUPFAM" id="SSF63520">
    <property type="entry name" value="PTS-regulatory domain, PRD"/>
    <property type="match status" value="2"/>
</dbReference>
<dbReference type="GO" id="GO:0016020">
    <property type="term" value="C:membrane"/>
    <property type="evidence" value="ECO:0007669"/>
    <property type="project" value="InterPro"/>
</dbReference>
<organism evidence="8 9">
    <name type="scientific">Streptococcus massiliensis</name>
    <dbReference type="NCBI Taxonomy" id="313439"/>
    <lineage>
        <taxon>Bacteria</taxon>
        <taxon>Bacillati</taxon>
        <taxon>Bacillota</taxon>
        <taxon>Bacilli</taxon>
        <taxon>Lactobacillales</taxon>
        <taxon>Streptococcaceae</taxon>
        <taxon>Streptococcus</taxon>
    </lineage>
</organism>
<dbReference type="AlphaFoldDB" id="A0A380KZA1"/>
<dbReference type="SUPFAM" id="SSF46785">
    <property type="entry name" value="Winged helix' DNA-binding domain"/>
    <property type="match status" value="1"/>
</dbReference>
<dbReference type="GO" id="GO:0009401">
    <property type="term" value="P:phosphoenolpyruvate-dependent sugar phosphotransferase system"/>
    <property type="evidence" value="ECO:0007669"/>
    <property type="project" value="InterPro"/>
</dbReference>
<gene>
    <name evidence="8" type="primary">levR</name>
    <name evidence="8" type="ORF">NCTC13765_00904</name>
</gene>
<dbReference type="OrthoDB" id="9771372at2"/>
<dbReference type="EMBL" id="UHFR01000005">
    <property type="protein sequence ID" value="SUN76414.1"/>
    <property type="molecule type" value="Genomic_DNA"/>
</dbReference>
<dbReference type="PROSITE" id="PS51096">
    <property type="entry name" value="PTS_EIIA_TYPE_4"/>
    <property type="match status" value="1"/>
</dbReference>
<evidence type="ECO:0000313" key="9">
    <source>
        <dbReference type="Proteomes" id="UP000254634"/>
    </source>
</evidence>
<feature type="domain" description="PRD" evidence="7">
    <location>
        <begin position="760"/>
        <end position="862"/>
    </location>
</feature>
<dbReference type="Gene3D" id="3.40.50.300">
    <property type="entry name" value="P-loop containing nucleotide triphosphate hydrolases"/>
    <property type="match status" value="1"/>
</dbReference>
<dbReference type="STRING" id="1123307.GCA_000380065_00698"/>
<evidence type="ECO:0000256" key="4">
    <source>
        <dbReference type="ARBA" id="ARBA00023125"/>
    </source>
</evidence>
<dbReference type="InterPro" id="IPR011608">
    <property type="entry name" value="PRD"/>
</dbReference>
<dbReference type="PANTHER" id="PTHR32071:SF38">
    <property type="entry name" value="PSP OPERON TRANSCRIPTIONAL ACTIVATOR"/>
    <property type="match status" value="1"/>
</dbReference>
<proteinExistence type="predicted"/>
<evidence type="ECO:0000256" key="2">
    <source>
        <dbReference type="ARBA" id="ARBA00022741"/>
    </source>
</evidence>
<dbReference type="GO" id="GO:0016740">
    <property type="term" value="F:transferase activity"/>
    <property type="evidence" value="ECO:0007669"/>
    <property type="project" value="UniProtKB-KW"/>
</dbReference>
<evidence type="ECO:0000259" key="6">
    <source>
        <dbReference type="PROSITE" id="PS51096"/>
    </source>
</evidence>
<protein>
    <submittedName>
        <fullName evidence="8">PRD domain/Sigma-54 interaction domain containing transcriptional regulator</fullName>
    </submittedName>
</protein>
<dbReference type="Proteomes" id="UP000254634">
    <property type="component" value="Unassembled WGS sequence"/>
</dbReference>
<dbReference type="InterPro" id="IPR002078">
    <property type="entry name" value="Sigma_54_int"/>
</dbReference>
<evidence type="ECO:0000256" key="3">
    <source>
        <dbReference type="ARBA" id="ARBA00022840"/>
    </source>
</evidence>
<dbReference type="SUPFAM" id="SSF53062">
    <property type="entry name" value="PTS system fructose IIA component-like"/>
    <property type="match status" value="1"/>
</dbReference>
<dbReference type="SMART" id="SM00382">
    <property type="entry name" value="AAA"/>
    <property type="match status" value="1"/>
</dbReference>
<feature type="domain" description="PTS EIIA type-4" evidence="6">
    <location>
        <begin position="511"/>
        <end position="634"/>
    </location>
</feature>
<keyword evidence="9" id="KW-1185">Reference proteome</keyword>
<dbReference type="InterPro" id="IPR036662">
    <property type="entry name" value="PTS_EIIA_man-typ_sf"/>
</dbReference>
<evidence type="ECO:0000313" key="8">
    <source>
        <dbReference type="EMBL" id="SUN76414.1"/>
    </source>
</evidence>
<dbReference type="Gene3D" id="1.10.1790.10">
    <property type="entry name" value="PRD domain"/>
    <property type="match status" value="2"/>
</dbReference>
<dbReference type="InterPro" id="IPR027417">
    <property type="entry name" value="P-loop_NTPase"/>
</dbReference>
<keyword evidence="4" id="KW-0238">DNA-binding</keyword>
<reference evidence="8" key="1">
    <citation type="submission" date="2018-06" db="EMBL/GenBank/DDBJ databases">
        <authorList>
            <consortium name="Pathogen Informatics"/>
            <person name="Doyle S."/>
        </authorList>
    </citation>
    <scope>NUCLEOTIDE SEQUENCE [LARGE SCALE GENOMIC DNA]</scope>
    <source>
        <strain evidence="8">NCTC13765</strain>
    </source>
</reference>
<dbReference type="RefSeq" id="WP_018371383.1">
    <property type="nucleotide sequence ID" value="NZ_UHFR01000005.1"/>
</dbReference>
<dbReference type="Pfam" id="PF03610">
    <property type="entry name" value="EIIA-man"/>
    <property type="match status" value="1"/>
</dbReference>
<accession>A0A380KZA1</accession>
<feature type="domain" description="Sigma-54 factor interaction" evidence="5">
    <location>
        <begin position="78"/>
        <end position="286"/>
    </location>
</feature>
<dbReference type="InterPro" id="IPR004701">
    <property type="entry name" value="PTS_EIIA_man-typ"/>
</dbReference>
<dbReference type="InterPro" id="IPR036390">
    <property type="entry name" value="WH_DNA-bd_sf"/>
</dbReference>
<evidence type="ECO:0000259" key="5">
    <source>
        <dbReference type="PROSITE" id="PS50045"/>
    </source>
</evidence>
<dbReference type="GO" id="GO:0006355">
    <property type="term" value="P:regulation of DNA-templated transcription"/>
    <property type="evidence" value="ECO:0007669"/>
    <property type="project" value="InterPro"/>
</dbReference>
<dbReference type="PROSITE" id="PS51372">
    <property type="entry name" value="PRD_2"/>
    <property type="match status" value="2"/>
</dbReference>
<keyword evidence="1" id="KW-0808">Transferase</keyword>
<dbReference type="Gene3D" id="3.40.50.510">
    <property type="entry name" value="Phosphotransferase system, mannose-type IIA component"/>
    <property type="match status" value="1"/>
</dbReference>
<keyword evidence="3" id="KW-0067">ATP-binding</keyword>
<name>A0A380KZA1_9STRE</name>
<dbReference type="InterPro" id="IPR003593">
    <property type="entry name" value="AAA+_ATPase"/>
</dbReference>
<dbReference type="SUPFAM" id="SSF52540">
    <property type="entry name" value="P-loop containing nucleoside triphosphate hydrolases"/>
    <property type="match status" value="1"/>
</dbReference>
<keyword evidence="2" id="KW-0547">Nucleotide-binding</keyword>
<dbReference type="GO" id="GO:0005524">
    <property type="term" value="F:ATP binding"/>
    <property type="evidence" value="ECO:0007669"/>
    <property type="project" value="UniProtKB-KW"/>
</dbReference>
<feature type="domain" description="PRD" evidence="7">
    <location>
        <begin position="405"/>
        <end position="509"/>
    </location>
</feature>
<dbReference type="GO" id="GO:0003677">
    <property type="term" value="F:DNA binding"/>
    <property type="evidence" value="ECO:0007669"/>
    <property type="project" value="UniProtKB-KW"/>
</dbReference>
<evidence type="ECO:0000256" key="1">
    <source>
        <dbReference type="ARBA" id="ARBA00022679"/>
    </source>
</evidence>